<protein>
    <submittedName>
        <fullName evidence="1">Uncharacterized protein</fullName>
    </submittedName>
</protein>
<name>A0A1E5W2Q8_9POAL</name>
<feature type="non-terminal residue" evidence="1">
    <location>
        <position position="1"/>
    </location>
</feature>
<evidence type="ECO:0000313" key="1">
    <source>
        <dbReference type="EMBL" id="OEL31641.1"/>
    </source>
</evidence>
<sequence length="41" mass="4893">IAIELVDRPLAIRTLLEHHNTEPHIPHRHRPIRTEELLKVQ</sequence>
<comment type="caution">
    <text evidence="1">The sequence shown here is derived from an EMBL/GenBank/DDBJ whole genome shotgun (WGS) entry which is preliminary data.</text>
</comment>
<organism evidence="1 2">
    <name type="scientific">Dichanthelium oligosanthes</name>
    <dbReference type="NCBI Taxonomy" id="888268"/>
    <lineage>
        <taxon>Eukaryota</taxon>
        <taxon>Viridiplantae</taxon>
        <taxon>Streptophyta</taxon>
        <taxon>Embryophyta</taxon>
        <taxon>Tracheophyta</taxon>
        <taxon>Spermatophyta</taxon>
        <taxon>Magnoliopsida</taxon>
        <taxon>Liliopsida</taxon>
        <taxon>Poales</taxon>
        <taxon>Poaceae</taxon>
        <taxon>PACMAD clade</taxon>
        <taxon>Panicoideae</taxon>
        <taxon>Panicodae</taxon>
        <taxon>Paniceae</taxon>
        <taxon>Dichantheliinae</taxon>
        <taxon>Dichanthelium</taxon>
    </lineage>
</organism>
<keyword evidence="2" id="KW-1185">Reference proteome</keyword>
<proteinExistence type="predicted"/>
<dbReference type="Proteomes" id="UP000095767">
    <property type="component" value="Unassembled WGS sequence"/>
</dbReference>
<gene>
    <name evidence="1" type="ORF">BAE44_0007339</name>
</gene>
<dbReference type="AlphaFoldDB" id="A0A1E5W2Q8"/>
<evidence type="ECO:0000313" key="2">
    <source>
        <dbReference type="Proteomes" id="UP000095767"/>
    </source>
</evidence>
<reference evidence="1 2" key="1">
    <citation type="submission" date="2016-09" db="EMBL/GenBank/DDBJ databases">
        <title>The draft genome of Dichanthelium oligosanthes: A C3 panicoid grass species.</title>
        <authorList>
            <person name="Studer A.J."/>
            <person name="Schnable J.C."/>
            <person name="Brutnell T.P."/>
        </authorList>
    </citation>
    <scope>NUCLEOTIDE SEQUENCE [LARGE SCALE GENOMIC DNA]</scope>
    <source>
        <strain evidence="2">cv. Kellogg 1175</strain>
        <tissue evidence="1">Leaf</tissue>
    </source>
</reference>
<accession>A0A1E5W2Q8</accession>
<dbReference type="EMBL" id="LWDX02022962">
    <property type="protein sequence ID" value="OEL31641.1"/>
    <property type="molecule type" value="Genomic_DNA"/>
</dbReference>